<feature type="non-terminal residue" evidence="1">
    <location>
        <position position="144"/>
    </location>
</feature>
<sequence length="144" mass="16510">YHFSDAIVSTKVCEISSHNSEFLYFSGQVMILSCRILLNYNVYSFINVHALKIIFHTCKSVGFYEGFRQKNISQHLVVCVKTQVYSKPHNSFTRIDFRQMQREAIETIIASKDSLVLLPTGSVVITPLLSLLSDQVQLLYELEN</sequence>
<keyword evidence="2" id="KW-1185">Reference proteome</keyword>
<evidence type="ECO:0000313" key="2">
    <source>
        <dbReference type="Proteomes" id="UP001152795"/>
    </source>
</evidence>
<dbReference type="AlphaFoldDB" id="A0A6S7IVE8"/>
<comment type="caution">
    <text evidence="1">The sequence shown here is derived from an EMBL/GenBank/DDBJ whole genome shotgun (WGS) entry which is preliminary data.</text>
</comment>
<dbReference type="InterPro" id="IPR027417">
    <property type="entry name" value="P-loop_NTPase"/>
</dbReference>
<reference evidence="1" key="1">
    <citation type="submission" date="2020-04" db="EMBL/GenBank/DDBJ databases">
        <authorList>
            <person name="Alioto T."/>
            <person name="Alioto T."/>
            <person name="Gomez Garrido J."/>
        </authorList>
    </citation>
    <scope>NUCLEOTIDE SEQUENCE</scope>
    <source>
        <strain evidence="1">A484AB</strain>
    </source>
</reference>
<dbReference type="Proteomes" id="UP001152795">
    <property type="component" value="Unassembled WGS sequence"/>
</dbReference>
<dbReference type="Gene3D" id="3.40.50.300">
    <property type="entry name" value="P-loop containing nucleotide triphosphate hydrolases"/>
    <property type="match status" value="1"/>
</dbReference>
<evidence type="ECO:0000313" key="1">
    <source>
        <dbReference type="EMBL" id="CAB4021693.1"/>
    </source>
</evidence>
<accession>A0A6S7IVE8</accession>
<dbReference type="EMBL" id="CACRXK020011570">
    <property type="protein sequence ID" value="CAB4021693.1"/>
    <property type="molecule type" value="Genomic_DNA"/>
</dbReference>
<name>A0A6S7IVE8_PARCT</name>
<feature type="non-terminal residue" evidence="1">
    <location>
        <position position="1"/>
    </location>
</feature>
<gene>
    <name evidence="1" type="ORF">PACLA_8A057658</name>
</gene>
<protein>
    <submittedName>
        <fullName evidence="1">Uncharacterized protein</fullName>
    </submittedName>
</protein>
<proteinExistence type="predicted"/>
<organism evidence="1 2">
    <name type="scientific">Paramuricea clavata</name>
    <name type="common">Red gorgonian</name>
    <name type="synonym">Violescent sea-whip</name>
    <dbReference type="NCBI Taxonomy" id="317549"/>
    <lineage>
        <taxon>Eukaryota</taxon>
        <taxon>Metazoa</taxon>
        <taxon>Cnidaria</taxon>
        <taxon>Anthozoa</taxon>
        <taxon>Octocorallia</taxon>
        <taxon>Malacalcyonacea</taxon>
        <taxon>Plexauridae</taxon>
        <taxon>Paramuricea</taxon>
    </lineage>
</organism>